<evidence type="ECO:0000313" key="5">
    <source>
        <dbReference type="EMBL" id="QNP41583.1"/>
    </source>
</evidence>
<dbReference type="PANTHER" id="PTHR10434:SF11">
    <property type="entry name" value="1-ACYL-SN-GLYCEROL-3-PHOSPHATE ACYLTRANSFERASE"/>
    <property type="match status" value="1"/>
</dbReference>
<proteinExistence type="predicted"/>
<evidence type="ECO:0000256" key="2">
    <source>
        <dbReference type="ARBA" id="ARBA00022679"/>
    </source>
</evidence>
<dbReference type="Pfam" id="PF01553">
    <property type="entry name" value="Acyltransferase"/>
    <property type="match status" value="1"/>
</dbReference>
<name>A0A7H0FZW7_9GAMM</name>
<organism evidence="5 6">
    <name type="scientific">Agrilutibacter terrestris</name>
    <dbReference type="NCBI Taxonomy" id="2865112"/>
    <lineage>
        <taxon>Bacteria</taxon>
        <taxon>Pseudomonadati</taxon>
        <taxon>Pseudomonadota</taxon>
        <taxon>Gammaproteobacteria</taxon>
        <taxon>Lysobacterales</taxon>
        <taxon>Lysobacteraceae</taxon>
        <taxon>Agrilutibacter</taxon>
    </lineage>
</organism>
<dbReference type="GO" id="GO:0003841">
    <property type="term" value="F:1-acylglycerol-3-phosphate O-acyltransferase activity"/>
    <property type="evidence" value="ECO:0007669"/>
    <property type="project" value="TreeGrafter"/>
</dbReference>
<dbReference type="AlphaFoldDB" id="A0A7H0FZW7"/>
<dbReference type="Proteomes" id="UP000516018">
    <property type="component" value="Chromosome"/>
</dbReference>
<dbReference type="SUPFAM" id="SSF69593">
    <property type="entry name" value="Glycerol-3-phosphate (1)-acyltransferase"/>
    <property type="match status" value="1"/>
</dbReference>
<gene>
    <name evidence="5" type="ORF">H8B22_05075</name>
</gene>
<evidence type="ECO:0000313" key="6">
    <source>
        <dbReference type="Proteomes" id="UP000516018"/>
    </source>
</evidence>
<evidence type="ECO:0000256" key="1">
    <source>
        <dbReference type="ARBA" id="ARBA00005189"/>
    </source>
</evidence>
<keyword evidence="6" id="KW-1185">Reference proteome</keyword>
<keyword evidence="2 5" id="KW-0808">Transferase</keyword>
<feature type="domain" description="Phospholipid/glycerol acyltransferase" evidence="4">
    <location>
        <begin position="34"/>
        <end position="167"/>
    </location>
</feature>
<comment type="pathway">
    <text evidence="1">Lipid metabolism.</text>
</comment>
<dbReference type="CDD" id="cd07989">
    <property type="entry name" value="LPLAT_AGPAT-like"/>
    <property type="match status" value="1"/>
</dbReference>
<dbReference type="GO" id="GO:0006654">
    <property type="term" value="P:phosphatidic acid biosynthetic process"/>
    <property type="evidence" value="ECO:0007669"/>
    <property type="project" value="TreeGrafter"/>
</dbReference>
<dbReference type="InterPro" id="IPR002123">
    <property type="entry name" value="Plipid/glycerol_acylTrfase"/>
</dbReference>
<dbReference type="EMBL" id="CP060820">
    <property type="protein sequence ID" value="QNP41583.1"/>
    <property type="molecule type" value="Genomic_DNA"/>
</dbReference>
<keyword evidence="3 5" id="KW-0012">Acyltransferase</keyword>
<dbReference type="RefSeq" id="WP_187713019.1">
    <property type="nucleotide sequence ID" value="NZ_CP060820.1"/>
</dbReference>
<evidence type="ECO:0000259" key="4">
    <source>
        <dbReference type="SMART" id="SM00563"/>
    </source>
</evidence>
<dbReference type="KEGG" id="lsx:H8B22_05075"/>
<dbReference type="PANTHER" id="PTHR10434">
    <property type="entry name" value="1-ACYL-SN-GLYCEROL-3-PHOSPHATE ACYLTRANSFERASE"/>
    <property type="match status" value="1"/>
</dbReference>
<reference evidence="5 6" key="1">
    <citation type="submission" date="2020-08" db="EMBL/GenBank/DDBJ databases">
        <title>Lysobacter sp. II4 sp. nov., isolated from soil.</title>
        <authorList>
            <person name="Woo C.Y."/>
            <person name="Kim J."/>
        </authorList>
    </citation>
    <scope>NUCLEOTIDE SEQUENCE [LARGE SCALE GENOMIC DNA]</scope>
    <source>
        <strain evidence="5 6">II4</strain>
    </source>
</reference>
<sequence>MLEGLIARAISFAIRALTGARGLWRGCAPAEGLRVYYGNHASHGDFVLIWSALPLALRRNVRPVAGADYWNRDALRRYVIRAVFNGVLVERGPAATAAGDCDAAAKARAQDAIATLCEAVDGGASLIVFPEGTRNPGDGLLPFKSGIYHLACRRPELEFVPVWLDNLARVMPKGRVLPLPLLCTATFGEPLRLHAGEDKAAFVARARDALLALAPPEFIAEAAAKDAAA</sequence>
<evidence type="ECO:0000256" key="3">
    <source>
        <dbReference type="ARBA" id="ARBA00023315"/>
    </source>
</evidence>
<dbReference type="SMART" id="SM00563">
    <property type="entry name" value="PlsC"/>
    <property type="match status" value="1"/>
</dbReference>
<protein>
    <submittedName>
        <fullName evidence="5">1-acyl-sn-glycerol-3-phosphate acyltransferase</fullName>
    </submittedName>
</protein>
<accession>A0A7H0FZW7</accession>